<feature type="compositionally biased region" description="Low complexity" evidence="3">
    <location>
        <begin position="1"/>
        <end position="17"/>
    </location>
</feature>
<accession>A0A5M6J0I5</accession>
<comment type="caution">
    <text evidence="4">The sequence shown here is derived from an EMBL/GenBank/DDBJ whole genome shotgun (WGS) entry which is preliminary data.</text>
</comment>
<dbReference type="Pfam" id="PF00378">
    <property type="entry name" value="ECH_1"/>
    <property type="match status" value="1"/>
</dbReference>
<sequence length="285" mass="29356">MPASIGSRRGGSSARSASRLREHHTMPETDVTPSMRIDFDASAPVATLTLCRSPMNAIDDAMLDALAGALEAVTAHAAITVLHLRSNQRVFCAGADLRMVAERVGSAAGAAAMAETVCRFHRVYDTLAALPVVTIAEINGAALGGGLELALACDLRIAGHASKLGLPEARVGLLPGAGGTQRLTRLCGPGVAARLILTGEAVDGREAERIGLVQWAAPDGEVADLAAGIATRAAGLSAEAVRTAKQCIGIAARLDPAGVRAEVEGITALMLEASTRQRVTDFLRK</sequence>
<dbReference type="SUPFAM" id="SSF52096">
    <property type="entry name" value="ClpP/crotonase"/>
    <property type="match status" value="1"/>
</dbReference>
<evidence type="ECO:0000256" key="1">
    <source>
        <dbReference type="ARBA" id="ARBA00005254"/>
    </source>
</evidence>
<dbReference type="InterPro" id="IPR001753">
    <property type="entry name" value="Enoyl-CoA_hydra/iso"/>
</dbReference>
<name>A0A5M6J0I5_9PROT</name>
<evidence type="ECO:0000256" key="3">
    <source>
        <dbReference type="SAM" id="MobiDB-lite"/>
    </source>
</evidence>
<evidence type="ECO:0000313" key="4">
    <source>
        <dbReference type="EMBL" id="KAA5614083.1"/>
    </source>
</evidence>
<gene>
    <name evidence="4" type="ORF">F1189_02440</name>
</gene>
<dbReference type="OrthoDB" id="7332872at2"/>
<dbReference type="GO" id="GO:0006635">
    <property type="term" value="P:fatty acid beta-oxidation"/>
    <property type="evidence" value="ECO:0007669"/>
    <property type="project" value="TreeGrafter"/>
</dbReference>
<dbReference type="CDD" id="cd06558">
    <property type="entry name" value="crotonase-like"/>
    <property type="match status" value="1"/>
</dbReference>
<organism evidence="4 5">
    <name type="scientific">Rhodovastum atsumiense</name>
    <dbReference type="NCBI Taxonomy" id="504468"/>
    <lineage>
        <taxon>Bacteria</taxon>
        <taxon>Pseudomonadati</taxon>
        <taxon>Pseudomonadota</taxon>
        <taxon>Alphaproteobacteria</taxon>
        <taxon>Acetobacterales</taxon>
        <taxon>Acetobacteraceae</taxon>
        <taxon>Rhodovastum</taxon>
    </lineage>
</organism>
<feature type="region of interest" description="Disordered" evidence="3">
    <location>
        <begin position="1"/>
        <end position="34"/>
    </location>
</feature>
<dbReference type="Gene3D" id="3.90.226.10">
    <property type="entry name" value="2-enoyl-CoA Hydratase, Chain A, domain 1"/>
    <property type="match status" value="1"/>
</dbReference>
<dbReference type="InterPro" id="IPR029045">
    <property type="entry name" value="ClpP/crotonase-like_dom_sf"/>
</dbReference>
<comment type="similarity">
    <text evidence="1 2">Belongs to the enoyl-CoA hydratase/isomerase family.</text>
</comment>
<dbReference type="PANTHER" id="PTHR11941:SF141">
    <property type="entry name" value="ENOYL-COA HYDRATASE_ISOMERASE-RELATED"/>
    <property type="match status" value="1"/>
</dbReference>
<evidence type="ECO:0000313" key="5">
    <source>
        <dbReference type="Proteomes" id="UP000325255"/>
    </source>
</evidence>
<proteinExistence type="inferred from homology"/>
<dbReference type="GO" id="GO:0016853">
    <property type="term" value="F:isomerase activity"/>
    <property type="evidence" value="ECO:0007669"/>
    <property type="project" value="UniProtKB-KW"/>
</dbReference>
<dbReference type="EMBL" id="VWPK01000003">
    <property type="protein sequence ID" value="KAA5614083.1"/>
    <property type="molecule type" value="Genomic_DNA"/>
</dbReference>
<keyword evidence="5" id="KW-1185">Reference proteome</keyword>
<dbReference type="AlphaFoldDB" id="A0A5M6J0I5"/>
<dbReference type="InterPro" id="IPR018376">
    <property type="entry name" value="Enoyl-CoA_hyd/isom_CS"/>
</dbReference>
<keyword evidence="4" id="KW-0413">Isomerase</keyword>
<dbReference type="Proteomes" id="UP000325255">
    <property type="component" value="Unassembled WGS sequence"/>
</dbReference>
<dbReference type="PANTHER" id="PTHR11941">
    <property type="entry name" value="ENOYL-COA HYDRATASE-RELATED"/>
    <property type="match status" value="1"/>
</dbReference>
<evidence type="ECO:0000256" key="2">
    <source>
        <dbReference type="RuleBase" id="RU003707"/>
    </source>
</evidence>
<protein>
    <submittedName>
        <fullName evidence="4">Enoyl-CoA hydratase/isomerase family protein</fullName>
    </submittedName>
</protein>
<reference evidence="4 5" key="1">
    <citation type="submission" date="2019-09" db="EMBL/GenBank/DDBJ databases">
        <title>Genome sequence of Rhodovastum atsumiense, a diverse member of the Acetobacteraceae family of non-sulfur purple photosynthetic bacteria.</title>
        <authorList>
            <person name="Meyer T."/>
            <person name="Kyndt J."/>
        </authorList>
    </citation>
    <scope>NUCLEOTIDE SEQUENCE [LARGE SCALE GENOMIC DNA]</scope>
    <source>
        <strain evidence="4 5">DSM 21279</strain>
    </source>
</reference>
<dbReference type="PROSITE" id="PS00166">
    <property type="entry name" value="ENOYL_COA_HYDRATASE"/>
    <property type="match status" value="1"/>
</dbReference>